<dbReference type="PANTHER" id="PTHR12994:SF17">
    <property type="entry name" value="LD30995P"/>
    <property type="match status" value="1"/>
</dbReference>
<keyword evidence="4" id="KW-1185">Reference proteome</keyword>
<evidence type="ECO:0000256" key="2">
    <source>
        <dbReference type="SAM" id="SignalP"/>
    </source>
</evidence>
<gene>
    <name evidence="3" type="ORF">SO694_00027272</name>
</gene>
<evidence type="ECO:0000313" key="3">
    <source>
        <dbReference type="EMBL" id="KAK7239119.1"/>
    </source>
</evidence>
<reference evidence="3 4" key="1">
    <citation type="submission" date="2024-03" db="EMBL/GenBank/DDBJ databases">
        <title>Aureococcus anophagefferens CCMP1851 and Kratosvirus quantuckense: Draft genome of a second virus-susceptible host strain in the model system.</title>
        <authorList>
            <person name="Chase E."/>
            <person name="Truchon A.R."/>
            <person name="Schepens W."/>
            <person name="Wilhelm S.W."/>
        </authorList>
    </citation>
    <scope>NUCLEOTIDE SEQUENCE [LARGE SCALE GENOMIC DNA]</scope>
    <source>
        <strain evidence="3 4">CCMP1851</strain>
    </source>
</reference>
<dbReference type="PANTHER" id="PTHR12994">
    <property type="entry name" value="SECERNIN"/>
    <property type="match status" value="1"/>
</dbReference>
<comment type="caution">
    <text evidence="3">The sequence shown here is derived from an EMBL/GenBank/DDBJ whole genome shotgun (WGS) entry which is preliminary data.</text>
</comment>
<dbReference type="EMBL" id="JBBJCI010000226">
    <property type="protein sequence ID" value="KAK7239119.1"/>
    <property type="molecule type" value="Genomic_DNA"/>
</dbReference>
<comment type="similarity">
    <text evidence="1">Belongs to the peptidase C69 family. Secernin subfamily.</text>
</comment>
<protein>
    <submittedName>
        <fullName evidence="3">Peptidase</fullName>
    </submittedName>
</protein>
<keyword evidence="2" id="KW-0732">Signal</keyword>
<feature type="signal peptide" evidence="2">
    <location>
        <begin position="1"/>
        <end position="18"/>
    </location>
</feature>
<accession>A0ABR1FUR9</accession>
<dbReference type="Pfam" id="PF03577">
    <property type="entry name" value="Peptidase_C69"/>
    <property type="match status" value="1"/>
</dbReference>
<sequence>MAPLTLAIASLTVAPVLSCTSVLFGPGATADGSVWVGQSDDGEGAGDARLVWVPAMDWPAGSKRPVFDYGDFPRIVDSERKVPAYFPTDKFNETAGKIGSIPQVAHTYGYYEADYAISNEHGLAFGESTVSAKIFTTPVSKGGPALLSMYELSRLGAERCKTASCAVDVMGALAEKYGFWGDDSVDTGGESLLVADLETQWIFHVLSADEHKGGAIWCAQKIPRDHAAVVSNAFVIGDVDEGSDDFRYAKSMHAIAKARGWWDGTGKLHFTKTFSAGEYSSHGYSGRRMWAFWSAVAPSLGVEPEYDVYVDAVGGNFPVSAKTDAPGLTRGDLFDKIYRNYYKGTKYDLSAGAAAGPFGTPIRVKPGEGERTVAGSCGSDASPCETWERSIASFRSTNIHLTNLAPKASPVLWFLPYAAVAGVFLPVDVVFGPTPSALEGVDNRAPDRSKAFWAFRELAQYAYPRWSVVEPEIQALQKRLEGDVTVAADAVIAAVRELYDSLLVRDSDGWDYDAAARVANRVGYPAAWLDDIGYTKGTTYACKTTCP</sequence>
<organism evidence="3 4">
    <name type="scientific">Aureococcus anophagefferens</name>
    <name type="common">Harmful bloom alga</name>
    <dbReference type="NCBI Taxonomy" id="44056"/>
    <lineage>
        <taxon>Eukaryota</taxon>
        <taxon>Sar</taxon>
        <taxon>Stramenopiles</taxon>
        <taxon>Ochrophyta</taxon>
        <taxon>Pelagophyceae</taxon>
        <taxon>Pelagomonadales</taxon>
        <taxon>Pelagomonadaceae</taxon>
        <taxon>Aureococcus</taxon>
    </lineage>
</organism>
<dbReference type="InterPro" id="IPR005322">
    <property type="entry name" value="Peptidase_C69"/>
</dbReference>
<dbReference type="Proteomes" id="UP001363151">
    <property type="component" value="Unassembled WGS sequence"/>
</dbReference>
<feature type="chain" id="PRO_5045835046" evidence="2">
    <location>
        <begin position="19"/>
        <end position="547"/>
    </location>
</feature>
<proteinExistence type="inferred from homology"/>
<name>A0ABR1FUR9_AURAN</name>
<evidence type="ECO:0000313" key="4">
    <source>
        <dbReference type="Proteomes" id="UP001363151"/>
    </source>
</evidence>
<evidence type="ECO:0000256" key="1">
    <source>
        <dbReference type="ARBA" id="ARBA00005705"/>
    </source>
</evidence>